<organism evidence="2 3">
    <name type="scientific">Piptocephalis cylindrospora</name>
    <dbReference type="NCBI Taxonomy" id="1907219"/>
    <lineage>
        <taxon>Eukaryota</taxon>
        <taxon>Fungi</taxon>
        <taxon>Fungi incertae sedis</taxon>
        <taxon>Zoopagomycota</taxon>
        <taxon>Zoopagomycotina</taxon>
        <taxon>Zoopagomycetes</taxon>
        <taxon>Zoopagales</taxon>
        <taxon>Piptocephalidaceae</taxon>
        <taxon>Piptocephalis</taxon>
    </lineage>
</organism>
<keyword evidence="3" id="KW-1185">Reference proteome</keyword>
<feature type="transmembrane region" description="Helical" evidence="1">
    <location>
        <begin position="199"/>
        <end position="221"/>
    </location>
</feature>
<dbReference type="SUPFAM" id="SSF48097">
    <property type="entry name" value="Regulator of G-protein signaling, RGS"/>
    <property type="match status" value="1"/>
</dbReference>
<dbReference type="EMBL" id="KZ987961">
    <property type="protein sequence ID" value="RKP13701.1"/>
    <property type="molecule type" value="Genomic_DNA"/>
</dbReference>
<feature type="transmembrane region" description="Helical" evidence="1">
    <location>
        <begin position="50"/>
        <end position="70"/>
    </location>
</feature>
<dbReference type="AlphaFoldDB" id="A0A4P9Y647"/>
<feature type="transmembrane region" description="Helical" evidence="1">
    <location>
        <begin position="233"/>
        <end position="254"/>
    </location>
</feature>
<accession>A0A4P9Y647</accession>
<keyword evidence="1" id="KW-1133">Transmembrane helix</keyword>
<feature type="transmembrane region" description="Helical" evidence="1">
    <location>
        <begin position="157"/>
        <end position="179"/>
    </location>
</feature>
<name>A0A4P9Y647_9FUNG</name>
<evidence type="ECO:0008006" key="4">
    <source>
        <dbReference type="Google" id="ProtNLM"/>
    </source>
</evidence>
<evidence type="ECO:0000313" key="3">
    <source>
        <dbReference type="Proteomes" id="UP000267251"/>
    </source>
</evidence>
<sequence length="466" mass="53131">MTNPAFITTAYPSQIWLGRGIAIGSAIYWTLTTALYFRQAKTDAFLWKQSNFLILVTAIGSFLSCEFLVLTSSLSAPCLLSLWAAYITVPIYSFAYLLRAWRIICLKNLQKSIMSWRLPDDPADTSRDRYGIMDDRNQDRIRARLLRDRRRTSDRRMYLLLGLVFLLSLVVLCYMQAIIHEPYRFNDPLQFCPGSWHFIPAYAFIALVVGVIAPFTIYRVWRVRNPFHIRVELIITTIANVISYFLFLFFSYWGNPIPHLFRQSEAMLPALIVSQTMVIVVPSIRSWRMEKRRRDLDLLGEGWWADGTGGEFPSSRHPNRSHFHSVLISSGEFELLERAAASVFAAESTSFIRALLVLEALQDRVESKASSPSSTTSPLGSNASTLVPNDCLAKQTEDILTSFIRFESPLEVNISKEARASAERRVKVGRVGVAVFSEARAEVEDLLYTNVYPRMYLLHPSVTEHV</sequence>
<feature type="transmembrane region" description="Helical" evidence="1">
    <location>
        <begin position="82"/>
        <end position="101"/>
    </location>
</feature>
<protein>
    <recommendedName>
        <fullName evidence="4">RGS domain-containing protein</fullName>
    </recommendedName>
</protein>
<evidence type="ECO:0000256" key="1">
    <source>
        <dbReference type="SAM" id="Phobius"/>
    </source>
</evidence>
<feature type="transmembrane region" description="Helical" evidence="1">
    <location>
        <begin position="266"/>
        <end position="284"/>
    </location>
</feature>
<dbReference type="InterPro" id="IPR036305">
    <property type="entry name" value="RGS_sf"/>
</dbReference>
<proteinExistence type="predicted"/>
<dbReference type="Proteomes" id="UP000267251">
    <property type="component" value="Unassembled WGS sequence"/>
</dbReference>
<evidence type="ECO:0000313" key="2">
    <source>
        <dbReference type="EMBL" id="RKP13701.1"/>
    </source>
</evidence>
<reference evidence="3" key="1">
    <citation type="journal article" date="2018" name="Nat. Microbiol.">
        <title>Leveraging single-cell genomics to expand the fungal tree of life.</title>
        <authorList>
            <person name="Ahrendt S.R."/>
            <person name="Quandt C.A."/>
            <person name="Ciobanu D."/>
            <person name="Clum A."/>
            <person name="Salamov A."/>
            <person name="Andreopoulos B."/>
            <person name="Cheng J.F."/>
            <person name="Woyke T."/>
            <person name="Pelin A."/>
            <person name="Henrissat B."/>
            <person name="Reynolds N.K."/>
            <person name="Benny G.L."/>
            <person name="Smith M.E."/>
            <person name="James T.Y."/>
            <person name="Grigoriev I.V."/>
        </authorList>
    </citation>
    <scope>NUCLEOTIDE SEQUENCE [LARGE SCALE GENOMIC DNA]</scope>
</reference>
<dbReference type="OrthoDB" id="196547at2759"/>
<keyword evidence="1" id="KW-0472">Membrane</keyword>
<dbReference type="Gene3D" id="1.10.167.10">
    <property type="entry name" value="Regulator of G-protein Signalling 4, domain 2"/>
    <property type="match status" value="1"/>
</dbReference>
<dbReference type="InterPro" id="IPR044926">
    <property type="entry name" value="RGS_subdomain_2"/>
</dbReference>
<gene>
    <name evidence="2" type="ORF">BJ684DRAFT_19830</name>
</gene>
<keyword evidence="1" id="KW-0812">Transmembrane</keyword>
<feature type="transmembrane region" description="Helical" evidence="1">
    <location>
        <begin position="20"/>
        <end position="38"/>
    </location>
</feature>